<proteinExistence type="predicted"/>
<protein>
    <submittedName>
        <fullName evidence="1">DUF1192 domain-containing protein</fullName>
    </submittedName>
</protein>
<sequence>MDLFDEEAPKKRSSHEIGCDLSSLSVEELQQRILLLQGEIARLEAEKERKAAGRKAAGSLFK</sequence>
<reference evidence="1" key="1">
    <citation type="journal article" date="2015" name="Int. J. Syst. Evol. Microbiol.">
        <title>Rhizobium oryzicola sp. nov., potential plant-growth-promoting endophytic bacteria isolated from rice roots.</title>
        <authorList>
            <person name="Zhang X.X."/>
            <person name="Gao J.S."/>
            <person name="Cao Y.H."/>
            <person name="Sheirdil R.A."/>
            <person name="Wang X.C."/>
            <person name="Zhang L."/>
        </authorList>
    </citation>
    <scope>NUCLEOTIDE SEQUENCE</scope>
    <source>
        <strain evidence="1">05753</strain>
    </source>
</reference>
<dbReference type="InterPro" id="IPR009579">
    <property type="entry name" value="DUF1192"/>
</dbReference>
<evidence type="ECO:0000313" key="1">
    <source>
        <dbReference type="EMBL" id="MDO1582023.1"/>
    </source>
</evidence>
<accession>A0ABT8SVW8</accession>
<name>A0ABT8SVW8_9HYPH</name>
<dbReference type="RefSeq" id="WP_302076171.1">
    <property type="nucleotide sequence ID" value="NZ_JAUKWQ010000002.1"/>
</dbReference>
<dbReference type="Pfam" id="PF06698">
    <property type="entry name" value="DUF1192"/>
    <property type="match status" value="1"/>
</dbReference>
<gene>
    <name evidence="1" type="ORF">Q2T52_07935</name>
</gene>
<reference evidence="1" key="2">
    <citation type="submission" date="2023-07" db="EMBL/GenBank/DDBJ databases">
        <authorList>
            <person name="Sun H."/>
        </authorList>
    </citation>
    <scope>NUCLEOTIDE SEQUENCE</scope>
    <source>
        <strain evidence="1">05753</strain>
    </source>
</reference>
<keyword evidence="2" id="KW-1185">Reference proteome</keyword>
<organism evidence="1 2">
    <name type="scientific">Rhizobium oryzicola</name>
    <dbReference type="NCBI Taxonomy" id="1232668"/>
    <lineage>
        <taxon>Bacteria</taxon>
        <taxon>Pseudomonadati</taxon>
        <taxon>Pseudomonadota</taxon>
        <taxon>Alphaproteobacteria</taxon>
        <taxon>Hyphomicrobiales</taxon>
        <taxon>Rhizobiaceae</taxon>
        <taxon>Rhizobium/Agrobacterium group</taxon>
        <taxon>Rhizobium</taxon>
    </lineage>
</organism>
<comment type="caution">
    <text evidence="1">The sequence shown here is derived from an EMBL/GenBank/DDBJ whole genome shotgun (WGS) entry which is preliminary data.</text>
</comment>
<dbReference type="Proteomes" id="UP001169006">
    <property type="component" value="Unassembled WGS sequence"/>
</dbReference>
<evidence type="ECO:0000313" key="2">
    <source>
        <dbReference type="Proteomes" id="UP001169006"/>
    </source>
</evidence>
<dbReference type="EMBL" id="JAUKWQ010000002">
    <property type="protein sequence ID" value="MDO1582023.1"/>
    <property type="molecule type" value="Genomic_DNA"/>
</dbReference>